<keyword evidence="3" id="KW-0862">Zinc</keyword>
<evidence type="ECO:0000256" key="3">
    <source>
        <dbReference type="ARBA" id="ARBA00022833"/>
    </source>
</evidence>
<reference evidence="6" key="1">
    <citation type="journal article" date="2010" name="Nature">
        <title>The Amphimedon queenslandica genome and the evolution of animal complexity.</title>
        <authorList>
            <person name="Srivastava M."/>
            <person name="Simakov O."/>
            <person name="Chapman J."/>
            <person name="Fahey B."/>
            <person name="Gauthier M.E."/>
            <person name="Mitros T."/>
            <person name="Richards G.S."/>
            <person name="Conaco C."/>
            <person name="Dacre M."/>
            <person name="Hellsten U."/>
            <person name="Larroux C."/>
            <person name="Putnam N.H."/>
            <person name="Stanke M."/>
            <person name="Adamska M."/>
            <person name="Darling A."/>
            <person name="Degnan S.M."/>
            <person name="Oakley T.H."/>
            <person name="Plachetzki D.C."/>
            <person name="Zhai Y."/>
            <person name="Adamski M."/>
            <person name="Calcino A."/>
            <person name="Cummins S.F."/>
            <person name="Goodstein D.M."/>
            <person name="Harris C."/>
            <person name="Jackson D.J."/>
            <person name="Leys S.P."/>
            <person name="Shu S."/>
            <person name="Woodcroft B.J."/>
            <person name="Vervoort M."/>
            <person name="Kosik K.S."/>
            <person name="Manning G."/>
            <person name="Degnan B.M."/>
            <person name="Rokhsar D.S."/>
        </authorList>
    </citation>
    <scope>NUCLEOTIDE SEQUENCE [LARGE SCALE GENOMIC DNA]</scope>
</reference>
<dbReference type="OrthoDB" id="2150269at2759"/>
<dbReference type="InParanoid" id="A0A1X7T2M2"/>
<name>A0A1X7T2M2_AMPQE</name>
<dbReference type="EnsemblMetazoa" id="Aqu2.1.08691_001">
    <property type="protein sequence ID" value="Aqu2.1.08691_001"/>
    <property type="gene ID" value="Aqu2.1.08691"/>
</dbReference>
<evidence type="ECO:0000259" key="4">
    <source>
        <dbReference type="Pfam" id="PF04968"/>
    </source>
</evidence>
<dbReference type="Gene3D" id="4.10.1130.20">
    <property type="match status" value="1"/>
</dbReference>
<evidence type="ECO:0000313" key="5">
    <source>
        <dbReference type="EnsemblMetazoa" id="Aqu2.1.08691_001"/>
    </source>
</evidence>
<dbReference type="Pfam" id="PF04968">
    <property type="entry name" value="CHORD"/>
    <property type="match status" value="1"/>
</dbReference>
<reference evidence="5" key="2">
    <citation type="submission" date="2017-05" db="UniProtKB">
        <authorList>
            <consortium name="EnsemblMetazoa"/>
        </authorList>
    </citation>
    <scope>IDENTIFICATION</scope>
</reference>
<accession>A0A1X7T2M2</accession>
<sequence>MATKDDIAQLKKSIQELRRGQLEILLKLDDLQEKLEGGGGEGKKPAEPEPILTCVHCSAEYEESKNAVGSCYYHSGTLRGVGWDFKYTCCGKSSKNFESAKFIAGCAKGKHRSVHHTEFTYANYIFYMQEQSEKATEVWMEMDIEDNITDRCMWAEVS</sequence>
<dbReference type="Proteomes" id="UP000007879">
    <property type="component" value="Unassembled WGS sequence"/>
</dbReference>
<dbReference type="AlphaFoldDB" id="A0A1X7T2M2"/>
<keyword evidence="2" id="KW-0677">Repeat</keyword>
<keyword evidence="6" id="KW-1185">Reference proteome</keyword>
<evidence type="ECO:0000256" key="1">
    <source>
        <dbReference type="ARBA" id="ARBA00022723"/>
    </source>
</evidence>
<protein>
    <recommendedName>
        <fullName evidence="4">CHORD domain-containing protein</fullName>
    </recommendedName>
</protein>
<dbReference type="eggNOG" id="ENOG502SFHX">
    <property type="taxonomic scope" value="Eukaryota"/>
</dbReference>
<evidence type="ECO:0000256" key="2">
    <source>
        <dbReference type="ARBA" id="ARBA00022737"/>
    </source>
</evidence>
<feature type="domain" description="CHORD" evidence="4">
    <location>
        <begin position="57"/>
        <end position="111"/>
    </location>
</feature>
<dbReference type="KEGG" id="aqu:109590169"/>
<dbReference type="GO" id="GO:0046872">
    <property type="term" value="F:metal ion binding"/>
    <property type="evidence" value="ECO:0007669"/>
    <property type="project" value="UniProtKB-KW"/>
</dbReference>
<organism evidence="5">
    <name type="scientific">Amphimedon queenslandica</name>
    <name type="common">Sponge</name>
    <dbReference type="NCBI Taxonomy" id="400682"/>
    <lineage>
        <taxon>Eukaryota</taxon>
        <taxon>Metazoa</taxon>
        <taxon>Porifera</taxon>
        <taxon>Demospongiae</taxon>
        <taxon>Heteroscleromorpha</taxon>
        <taxon>Haplosclerida</taxon>
        <taxon>Niphatidae</taxon>
        <taxon>Amphimedon</taxon>
    </lineage>
</organism>
<dbReference type="InterPro" id="IPR007051">
    <property type="entry name" value="CHORD_dom"/>
</dbReference>
<proteinExistence type="predicted"/>
<gene>
    <name evidence="5" type="primary">109590169</name>
</gene>
<keyword evidence="1" id="KW-0479">Metal-binding</keyword>
<dbReference type="EnsemblMetazoa" id="XM_020006092.1">
    <property type="protein sequence ID" value="XP_019861651.1"/>
    <property type="gene ID" value="LOC109590169"/>
</dbReference>
<evidence type="ECO:0000313" key="6">
    <source>
        <dbReference type="Proteomes" id="UP000007879"/>
    </source>
</evidence>